<evidence type="ECO:0000256" key="4">
    <source>
        <dbReference type="SAM" id="MobiDB-lite"/>
    </source>
</evidence>
<protein>
    <recommendedName>
        <fullName evidence="6">C4-dicarboxylate ABC transporter substrate-binding protein</fullName>
    </recommendedName>
</protein>
<dbReference type="AlphaFoldDB" id="A0A0F9XUN2"/>
<dbReference type="PANTHER" id="PTHR33376:SF7">
    <property type="entry name" value="C4-DICARBOXYLATE-BINDING PROTEIN DCTB"/>
    <property type="match status" value="1"/>
</dbReference>
<dbReference type="InterPro" id="IPR038404">
    <property type="entry name" value="TRAP_DctP_sf"/>
</dbReference>
<feature type="region of interest" description="Disordered" evidence="4">
    <location>
        <begin position="349"/>
        <end position="392"/>
    </location>
</feature>
<evidence type="ECO:0000256" key="2">
    <source>
        <dbReference type="ARBA" id="ARBA00022448"/>
    </source>
</evidence>
<comment type="caution">
    <text evidence="5">The sequence shown here is derived from an EMBL/GenBank/DDBJ whole genome shotgun (WGS) entry which is preliminary data.</text>
</comment>
<organism evidence="5">
    <name type="scientific">marine sediment metagenome</name>
    <dbReference type="NCBI Taxonomy" id="412755"/>
    <lineage>
        <taxon>unclassified sequences</taxon>
        <taxon>metagenomes</taxon>
        <taxon>ecological metagenomes</taxon>
    </lineage>
</organism>
<name>A0A0F9XUN2_9ZZZZ</name>
<accession>A0A0F9XUN2</accession>
<dbReference type="PANTHER" id="PTHR33376">
    <property type="match status" value="1"/>
</dbReference>
<reference evidence="5" key="1">
    <citation type="journal article" date="2015" name="Nature">
        <title>Complex archaea that bridge the gap between prokaryotes and eukaryotes.</title>
        <authorList>
            <person name="Spang A."/>
            <person name="Saw J.H."/>
            <person name="Jorgensen S.L."/>
            <person name="Zaremba-Niedzwiedzka K."/>
            <person name="Martijn J."/>
            <person name="Lind A.E."/>
            <person name="van Eijk R."/>
            <person name="Schleper C."/>
            <person name="Guy L."/>
            <person name="Ettema T.J."/>
        </authorList>
    </citation>
    <scope>NUCLEOTIDE SEQUENCE</scope>
</reference>
<dbReference type="NCBIfam" id="NF037995">
    <property type="entry name" value="TRAP_S1"/>
    <property type="match status" value="1"/>
</dbReference>
<comment type="similarity">
    <text evidence="1">Belongs to the bacterial solute-binding protein 7 family.</text>
</comment>
<dbReference type="GO" id="GO:0055085">
    <property type="term" value="P:transmembrane transport"/>
    <property type="evidence" value="ECO:0007669"/>
    <property type="project" value="InterPro"/>
</dbReference>
<evidence type="ECO:0008006" key="6">
    <source>
        <dbReference type="Google" id="ProtNLM"/>
    </source>
</evidence>
<dbReference type="Gene3D" id="3.40.190.170">
    <property type="entry name" value="Bacterial extracellular solute-binding protein, family 7"/>
    <property type="match status" value="1"/>
</dbReference>
<evidence type="ECO:0000256" key="3">
    <source>
        <dbReference type="ARBA" id="ARBA00022729"/>
    </source>
</evidence>
<dbReference type="Pfam" id="PF03480">
    <property type="entry name" value="DctP"/>
    <property type="match status" value="1"/>
</dbReference>
<evidence type="ECO:0000313" key="5">
    <source>
        <dbReference type="EMBL" id="KKN96048.1"/>
    </source>
</evidence>
<keyword evidence="3" id="KW-0732">Signal</keyword>
<dbReference type="PROSITE" id="PS51257">
    <property type="entry name" value="PROKAR_LIPOPROTEIN"/>
    <property type="match status" value="1"/>
</dbReference>
<proteinExistence type="inferred from homology"/>
<sequence length="392" mass="43558">MNWRNVCLGITAMALVACGSDEEETAVATGVEEQPATGQVDIWRFGLEEIEGSVQYEYGERFAELVSEKTDGEVEVRLFPYGQLGGLTDIYDQVQSGAIELAFGSGFLGGTVPESQLFSLNFVLTEDELKNAELLNDPDFLKNPAFVEAFNERSLQPLAIVPEGWQVWTANKAIRTPADFEGTSIRVMDNSLLRETYSAYGANPTTMEYGELFSGLQLGQLDGNIQPVFAHQEMDFYQVQDYMIFANQAQFIATFMANQEWYNNLSDEHKNVIEETATELVPYIHDVQTRLNTERLDIITENSDIELIYLTPEERQAFRELSLPVRDTFVEMVGERGQPLLDALLEQVGEGAQEGDTTDTGAASDEYPEGENPEGMPSAEPGTEPADMDEAA</sequence>
<evidence type="ECO:0000256" key="1">
    <source>
        <dbReference type="ARBA" id="ARBA00009023"/>
    </source>
</evidence>
<keyword evidence="2" id="KW-0813">Transport</keyword>
<dbReference type="InterPro" id="IPR018389">
    <property type="entry name" value="DctP_fam"/>
</dbReference>
<dbReference type="EMBL" id="LAZR01000067">
    <property type="protein sequence ID" value="KKN96048.1"/>
    <property type="molecule type" value="Genomic_DNA"/>
</dbReference>
<gene>
    <name evidence="5" type="ORF">LCGC14_0172840</name>
</gene>